<evidence type="ECO:0000256" key="6">
    <source>
        <dbReference type="ARBA" id="ARBA00022723"/>
    </source>
</evidence>
<dbReference type="AlphaFoldDB" id="A0A1M5QCL0"/>
<dbReference type="InterPro" id="IPR036188">
    <property type="entry name" value="FAD/NAD-bd_sf"/>
</dbReference>
<evidence type="ECO:0000256" key="7">
    <source>
        <dbReference type="ARBA" id="ARBA00023002"/>
    </source>
</evidence>
<keyword evidence="6" id="KW-0479">Metal-binding</keyword>
<evidence type="ECO:0000256" key="5">
    <source>
        <dbReference type="ARBA" id="ARBA00022643"/>
    </source>
</evidence>
<evidence type="ECO:0000256" key="4">
    <source>
        <dbReference type="ARBA" id="ARBA00022630"/>
    </source>
</evidence>
<feature type="domain" description="FAD/NAD(P)-binding" evidence="11">
    <location>
        <begin position="379"/>
        <end position="596"/>
    </location>
</feature>
<dbReference type="Proteomes" id="UP000242329">
    <property type="component" value="Unassembled WGS sequence"/>
</dbReference>
<proteinExistence type="inferred from homology"/>
<evidence type="ECO:0000256" key="3">
    <source>
        <dbReference type="ARBA" id="ARBA00011048"/>
    </source>
</evidence>
<dbReference type="Gene3D" id="3.20.20.70">
    <property type="entry name" value="Aldolase class I"/>
    <property type="match status" value="1"/>
</dbReference>
<dbReference type="Pfam" id="PF07992">
    <property type="entry name" value="Pyr_redox_2"/>
    <property type="match status" value="1"/>
</dbReference>
<dbReference type="GO" id="GO:0016491">
    <property type="term" value="F:oxidoreductase activity"/>
    <property type="evidence" value="ECO:0007669"/>
    <property type="project" value="UniProtKB-KW"/>
</dbReference>
<keyword evidence="13" id="KW-1185">Reference proteome</keyword>
<dbReference type="Gene3D" id="3.50.50.60">
    <property type="entry name" value="FAD/NAD(P)-binding domain"/>
    <property type="match status" value="1"/>
</dbReference>
<keyword evidence="4" id="KW-0285">Flavoprotein</keyword>
<evidence type="ECO:0000259" key="11">
    <source>
        <dbReference type="Pfam" id="PF07992"/>
    </source>
</evidence>
<dbReference type="InterPro" id="IPR001155">
    <property type="entry name" value="OxRdtase_FMN_N"/>
</dbReference>
<comment type="similarity">
    <text evidence="3">In the N-terminal section; belongs to the NADH:flavin oxidoreductase/NADH oxidase family.</text>
</comment>
<evidence type="ECO:0000256" key="8">
    <source>
        <dbReference type="ARBA" id="ARBA00023004"/>
    </source>
</evidence>
<evidence type="ECO:0000313" key="12">
    <source>
        <dbReference type="EMBL" id="SHH11601.1"/>
    </source>
</evidence>
<name>A0A1M5QCL0_9FIRM</name>
<dbReference type="PRINTS" id="PR00368">
    <property type="entry name" value="FADPNR"/>
</dbReference>
<gene>
    <name evidence="12" type="ORF">SAMN02745221_01718</name>
</gene>
<evidence type="ECO:0000256" key="9">
    <source>
        <dbReference type="ARBA" id="ARBA00023014"/>
    </source>
</evidence>
<sequence length="645" mass="71216">MELGKSFALKGKYFKNRIVMPPMGTGLASITGEVTEAMLAYYERRAKGGAGTIIVEIACVDDPVGRASLTQLCIDKPGYIAGLRELSERIKSYGCNAFIQLHHAGRQTTPVVTGGKKPVAPSPIPCKFMRAEPEELDREEIGRIRNKFVRAAWYAARAGFDGVELHAAHGYLLSQFLSPYTNKREDEYGGSLENRARLLTEIIEDIKGLAPELIIAVRFNVADFVPGGLEVEEGVKLAVLLEKAGADLLDVSCGIYESGHTSIETPSFKPGWRMEMVRRVKENVGIPVIGGGNLRSPEEAEYFLREGYADFIWIGRGMLADPFWANKALTGKRDDIRPCISCNTCIDSINNGWHIRCAVNPRTGRETVFREKAELNGIRVVVVGGGPAGMQAAWTIKKAGGDVILLEAGDELGGKLDIASRPPYKERISLLNSYLQKKLKEAGVKVMLNTPFSGRIIEELAPQVLVWAAGAMDRVPDIEGIEKVRVSFLEEVLSRETPVKGEKILIIGGGSSGCETADYLAPHNEVIIVEKTDMLAKDLENMTRLELLARLKAKGVKVYKGVEIEKIEDDGVYLRGEAGVIQGIDRIILSCGYQENWPPYEYTKPFAQCYIIGDAKKPRDIASALYEAEFIVYDLYNHINQKNWE</sequence>
<keyword evidence="5" id="KW-0288">FMN</keyword>
<dbReference type="SUPFAM" id="SSF51905">
    <property type="entry name" value="FAD/NAD(P)-binding domain"/>
    <property type="match status" value="1"/>
</dbReference>
<evidence type="ECO:0000256" key="2">
    <source>
        <dbReference type="ARBA" id="ARBA00001966"/>
    </source>
</evidence>
<dbReference type="InterPro" id="IPR051793">
    <property type="entry name" value="NADH:flavin_oxidoreductase"/>
</dbReference>
<dbReference type="STRING" id="1123382.SAMN02745221_01718"/>
<dbReference type="RefSeq" id="WP_073092864.1">
    <property type="nucleotide sequence ID" value="NZ_FQWY01000032.1"/>
</dbReference>
<dbReference type="InterPro" id="IPR013785">
    <property type="entry name" value="Aldolase_TIM"/>
</dbReference>
<comment type="cofactor">
    <cofactor evidence="2">
        <name>[4Fe-4S] cluster</name>
        <dbReference type="ChEBI" id="CHEBI:49883"/>
    </cofactor>
</comment>
<protein>
    <submittedName>
        <fullName evidence="12">2,4-dienoyl-CoA reductase</fullName>
    </submittedName>
</protein>
<evidence type="ECO:0000256" key="1">
    <source>
        <dbReference type="ARBA" id="ARBA00001917"/>
    </source>
</evidence>
<keyword evidence="7" id="KW-0560">Oxidoreductase</keyword>
<dbReference type="PANTHER" id="PTHR42917:SF2">
    <property type="entry name" value="2,4-DIENOYL-COA REDUCTASE [(2E)-ENOYL-COA-PRODUCING]"/>
    <property type="match status" value="1"/>
</dbReference>
<dbReference type="OrthoDB" id="9772736at2"/>
<evidence type="ECO:0000313" key="13">
    <source>
        <dbReference type="Proteomes" id="UP000242329"/>
    </source>
</evidence>
<dbReference type="Gene3D" id="3.40.50.720">
    <property type="entry name" value="NAD(P)-binding Rossmann-like Domain"/>
    <property type="match status" value="1"/>
</dbReference>
<dbReference type="Pfam" id="PF00724">
    <property type="entry name" value="Oxidored_FMN"/>
    <property type="match status" value="1"/>
</dbReference>
<dbReference type="GO" id="GO:0051536">
    <property type="term" value="F:iron-sulfur cluster binding"/>
    <property type="evidence" value="ECO:0007669"/>
    <property type="project" value="UniProtKB-KW"/>
</dbReference>
<keyword evidence="9" id="KW-0411">Iron-sulfur</keyword>
<feature type="domain" description="NADH:flavin oxidoreductase/NADH oxidase N-terminal" evidence="10">
    <location>
        <begin position="7"/>
        <end position="332"/>
    </location>
</feature>
<dbReference type="GO" id="GO:0010181">
    <property type="term" value="F:FMN binding"/>
    <property type="evidence" value="ECO:0007669"/>
    <property type="project" value="InterPro"/>
</dbReference>
<dbReference type="GO" id="GO:0046872">
    <property type="term" value="F:metal ion binding"/>
    <property type="evidence" value="ECO:0007669"/>
    <property type="project" value="UniProtKB-KW"/>
</dbReference>
<organism evidence="12 13">
    <name type="scientific">Thermosyntropha lipolytica DSM 11003</name>
    <dbReference type="NCBI Taxonomy" id="1123382"/>
    <lineage>
        <taxon>Bacteria</taxon>
        <taxon>Bacillati</taxon>
        <taxon>Bacillota</taxon>
        <taxon>Clostridia</taxon>
        <taxon>Eubacteriales</taxon>
        <taxon>Syntrophomonadaceae</taxon>
        <taxon>Thermosyntropha</taxon>
    </lineage>
</organism>
<dbReference type="InterPro" id="IPR023753">
    <property type="entry name" value="FAD/NAD-binding_dom"/>
</dbReference>
<dbReference type="PANTHER" id="PTHR42917">
    <property type="entry name" value="2,4-DIENOYL-COA REDUCTASE"/>
    <property type="match status" value="1"/>
</dbReference>
<dbReference type="PRINTS" id="PR00469">
    <property type="entry name" value="PNDRDTASEII"/>
</dbReference>
<dbReference type="SUPFAM" id="SSF51395">
    <property type="entry name" value="FMN-linked oxidoreductases"/>
    <property type="match status" value="1"/>
</dbReference>
<dbReference type="EMBL" id="FQWY01000032">
    <property type="protein sequence ID" value="SHH11601.1"/>
    <property type="molecule type" value="Genomic_DNA"/>
</dbReference>
<dbReference type="CDD" id="cd02803">
    <property type="entry name" value="OYE_like_FMN_family"/>
    <property type="match status" value="1"/>
</dbReference>
<evidence type="ECO:0000259" key="10">
    <source>
        <dbReference type="Pfam" id="PF00724"/>
    </source>
</evidence>
<keyword evidence="8" id="KW-0408">Iron</keyword>
<comment type="cofactor">
    <cofactor evidence="1">
        <name>FMN</name>
        <dbReference type="ChEBI" id="CHEBI:58210"/>
    </cofactor>
</comment>
<accession>A0A1M5QCL0</accession>
<reference evidence="13" key="1">
    <citation type="submission" date="2016-11" db="EMBL/GenBank/DDBJ databases">
        <authorList>
            <person name="Varghese N."/>
            <person name="Submissions S."/>
        </authorList>
    </citation>
    <scope>NUCLEOTIDE SEQUENCE [LARGE SCALE GENOMIC DNA]</scope>
    <source>
        <strain evidence="13">DSM 11003</strain>
    </source>
</reference>